<accession>A0AA35TXK1</accession>
<keyword evidence="2" id="KW-1185">Reference proteome</keyword>
<proteinExistence type="predicted"/>
<evidence type="ECO:0000313" key="1">
    <source>
        <dbReference type="EMBL" id="CAI8056323.1"/>
    </source>
</evidence>
<dbReference type="AlphaFoldDB" id="A0AA35TXK1"/>
<evidence type="ECO:0000313" key="2">
    <source>
        <dbReference type="Proteomes" id="UP001174909"/>
    </source>
</evidence>
<dbReference type="Proteomes" id="UP001174909">
    <property type="component" value="Unassembled WGS sequence"/>
</dbReference>
<reference evidence="1" key="1">
    <citation type="submission" date="2023-03" db="EMBL/GenBank/DDBJ databases">
        <authorList>
            <person name="Steffen K."/>
            <person name="Cardenas P."/>
        </authorList>
    </citation>
    <scope>NUCLEOTIDE SEQUENCE</scope>
</reference>
<dbReference type="EMBL" id="CASHTH010004348">
    <property type="protein sequence ID" value="CAI8056323.1"/>
    <property type="molecule type" value="Genomic_DNA"/>
</dbReference>
<gene>
    <name evidence="1" type="ORF">GBAR_LOCUS30683</name>
</gene>
<sequence>MSSSSTASGDDGSRRQLSVARIFSDENGETHFGSFTISMTGSGKGHYSRSVDGRPRHSIFIPVPDDFVAQDS</sequence>
<protein>
    <submittedName>
        <fullName evidence="1">Uncharacterized protein</fullName>
    </submittedName>
</protein>
<comment type="caution">
    <text evidence="1">The sequence shown here is derived from an EMBL/GenBank/DDBJ whole genome shotgun (WGS) entry which is preliminary data.</text>
</comment>
<organism evidence="1 2">
    <name type="scientific">Geodia barretti</name>
    <name type="common">Barrett's horny sponge</name>
    <dbReference type="NCBI Taxonomy" id="519541"/>
    <lineage>
        <taxon>Eukaryota</taxon>
        <taxon>Metazoa</taxon>
        <taxon>Porifera</taxon>
        <taxon>Demospongiae</taxon>
        <taxon>Heteroscleromorpha</taxon>
        <taxon>Tetractinellida</taxon>
        <taxon>Astrophorina</taxon>
        <taxon>Geodiidae</taxon>
        <taxon>Geodia</taxon>
    </lineage>
</organism>
<name>A0AA35TXK1_GEOBA</name>